<feature type="compositionally biased region" description="Polar residues" evidence="1">
    <location>
        <begin position="294"/>
        <end position="334"/>
    </location>
</feature>
<feature type="compositionally biased region" description="Basic and acidic residues" evidence="1">
    <location>
        <begin position="1320"/>
        <end position="1331"/>
    </location>
</feature>
<feature type="compositionally biased region" description="Polar residues" evidence="1">
    <location>
        <begin position="1011"/>
        <end position="1026"/>
    </location>
</feature>
<reference evidence="2" key="1">
    <citation type="submission" date="2020-11" db="EMBL/GenBank/DDBJ databases">
        <authorList>
            <person name="Tran Van P."/>
        </authorList>
    </citation>
    <scope>NUCLEOTIDE SEQUENCE</scope>
</reference>
<feature type="region of interest" description="Disordered" evidence="1">
    <location>
        <begin position="1300"/>
        <end position="1339"/>
    </location>
</feature>
<feature type="region of interest" description="Disordered" evidence="1">
    <location>
        <begin position="283"/>
        <end position="387"/>
    </location>
</feature>
<sequence length="2161" mass="236184">MSNVPIYIESLSANHVTTLKGQPIGNLEKVLSHGDTFCVGERLFRWEYLTNSPFYNCPAKDIDSLTNLAKAPFYNNSTTSNKNKKGKNRQSSFQIINPNNFTDVNMKESPSKRLVAIVTPQRRSLAEDALQAFASVNRKKRTSMLENTYQEKSLLNLTPPPMELTVATVIVATTPKQNLPTASTPRSRKKRFSKVSSNNEKKTSSPLLHDLKETANTVSSQEIKTFSSIDSVETSKTLLSVSMKNTPLSVSKTSVLRKSHLLTPEDNSSKILVPARQKKRLSVVSSKIVKKTPSAKTSRISKGMTPSPNTKASPLSVSSVLTTKESSPTVSPRASSRKKLLAVSSKGRSKNSGSKTSQFSVVKTTPSSMPHVSTTKKGSSTLTPASCKERPSFVSSKIVKSNSSSKTLRISKGKSLSPETRFTPLITPLVCTPNKSSTLSTPVSHRKNVLIVSSKKSPLSKPKIQPFVNLELQSAASNMQTPSRTKKMLTKLEASTSPVSSESGVNSQRSIVTIVPSPNEMLETSALVINSSTGKKKGSSVMKALSAVSRTRRSLLKAKTPLSEVKLRQVSSSKQGRPEGNMSLLKKLNTSRLAPKSINKNTFITGSVSRIPVPPHSALKTRSVLKLKDVGLQSAERAATRLKTMVSTKSPDKKKMAALMVCHVKSSSKQVGKNLHTAKESIVSSLEKKYFNRNLEMDIKSPPSAPLCDESSASSSGRSIVEFDSHDIVHNTLSDKRVECKQSTPVRMSASNSDLQTLDAIFLDDQDTSLILSPTKSSRTSRILTSETGHSKVSPAKTPVKKSRKSSLKSQPAESVSTVEKSHVKESRKLSVKSRLSEELIVLANNLSTGSRKSLSLEVSPAKSSVNRSRKSKDSLPCKEISPIKSSVMPSESPQNNLFYEVSPTKSQNISRKLSRKSHTFEVTPLKNPNISGKLSQNSSPFELSPVKSTNISRKASRNSSPSEIFLGNSPNVSRKSSRNSSPFESSPVKSPNISRKSSRNSSPSEIFLGNSPNVSRKSSRNSSPFELSPVKSPNISRKSSRNSSPSEIFLGNNPNISRKSSRNSSPFESSPVKSSNISRKSSRNSSPSEIFLGNSPNVSRKSSLNSSPFESSLVKSQNISRKSPKEEENSPTTSLDKSRTSSLTSQSFGDESLVNSPSKNKKMKKSSLKTQSYKDILPAENPIRKSIRSSSKSCISGKVSGVVKSTRKSLSELQSPEVQTGKIPLWKSARSSRIVHANDKLYPTDGLVNEESVKTLVKPHRLSAQASLGVSDILITESPIKRLRMSTRKSEALFANSPNEVRSSGVSQMGEISQANTPIDKRSQSYKEPAHISLSPEPSSCIDLPAGKLNTPLSVQSLSPMPSSILKSGKGKRRTLVSPVVRFISSIEKQDDACLESELLSIEEDEALTQSYYSPSDSIISMSSHKKKSSIAPEEPGRFGSKKRKLSWKDEVLNSSAKKTRYSIKTNESAVSPLSNSSFDFGDFKTPRISLRKIASPLSAANSSKSNNKSLILADSSDIQISSTDDGDGSQQSFNSMPSLNFSVSSFDANVTSFNFDAVKTPTVPTEVFVSSFSNSSFSSTNSVRAIRKRAPLTRYLTDLQSAEEILDTSPKNNLSNACVERLMKMPHTSKSPLNDLTDAPGSKNVFQSSKSPFTSYINVERLDLLFASPSTSSIEITEQDTIDPKVAFLKKVDLVEGTGTPSPKRATRTRRAAVISEDNSDLPTPTKRSRRLAIKIEQSVVTSDIPKQRNMLVITKNVVLPTDESLPQGPEKSKPQKKGKPSRKNMPAAATKTKEEIKLELPSPVKDLIGPEVLPRRRGHLANASDSLPNESSSGTTQVPKQSKKSQRGKLRNDQESTFKHKEDTKDLPSTSAEKNGSESECVSTLYPEKDSNKLQKLKHEPKVDNSIDITKGTIIPFTETANTPPTRRGKKALGRQREIDAAVDKSENVKQPPIKTRSLRSKVSKEENSAGLHEKIEKQNKALLETKASIIETAIKSEELPGTTHGEKRRVHFVTNSSEGSLPARSTRRGRVPKQNPTDNTSSRRNSPDNSIDADTTPPKRSRRAKNSSDSEERKECFVISVVVKQTKSRCGKQHTAFVQENQETRLKEPPKPKGQLKEAKNLKKTVVLERSRKKAEVIPVNEEPTNSRSRRRAAQPK</sequence>
<feature type="compositionally biased region" description="Polar residues" evidence="1">
    <location>
        <begin position="1131"/>
        <end position="1156"/>
    </location>
</feature>
<evidence type="ECO:0000313" key="2">
    <source>
        <dbReference type="EMBL" id="CAD7425570.1"/>
    </source>
</evidence>
<feature type="region of interest" description="Disordered" evidence="1">
    <location>
        <begin position="1764"/>
        <end position="1902"/>
    </location>
</feature>
<feature type="compositionally biased region" description="Polar residues" evidence="1">
    <location>
        <begin position="1870"/>
        <end position="1885"/>
    </location>
</feature>
<feature type="region of interest" description="Disordered" evidence="1">
    <location>
        <begin position="1919"/>
        <end position="1979"/>
    </location>
</feature>
<feature type="compositionally biased region" description="Polar residues" evidence="1">
    <location>
        <begin position="1300"/>
        <end position="1318"/>
    </location>
</feature>
<feature type="region of interest" description="Disordered" evidence="1">
    <location>
        <begin position="852"/>
        <end position="1172"/>
    </location>
</feature>
<feature type="region of interest" description="Disordered" evidence="1">
    <location>
        <begin position="2091"/>
        <end position="2161"/>
    </location>
</feature>
<feature type="compositionally biased region" description="Polar residues" evidence="1">
    <location>
        <begin position="927"/>
        <end position="963"/>
    </location>
</feature>
<dbReference type="EMBL" id="OB792986">
    <property type="protein sequence ID" value="CAD7425570.1"/>
    <property type="molecule type" value="Genomic_DNA"/>
</dbReference>
<organism evidence="2">
    <name type="scientific">Timema monikensis</name>
    <dbReference type="NCBI Taxonomy" id="170555"/>
    <lineage>
        <taxon>Eukaryota</taxon>
        <taxon>Metazoa</taxon>
        <taxon>Ecdysozoa</taxon>
        <taxon>Arthropoda</taxon>
        <taxon>Hexapoda</taxon>
        <taxon>Insecta</taxon>
        <taxon>Pterygota</taxon>
        <taxon>Neoptera</taxon>
        <taxon>Polyneoptera</taxon>
        <taxon>Phasmatodea</taxon>
        <taxon>Timematodea</taxon>
        <taxon>Timematoidea</taxon>
        <taxon>Timematidae</taxon>
        <taxon>Timema</taxon>
    </lineage>
</organism>
<feature type="compositionally biased region" description="Polar residues" evidence="1">
    <location>
        <begin position="2038"/>
        <end position="2057"/>
    </location>
</feature>
<feature type="compositionally biased region" description="Low complexity" evidence="1">
    <location>
        <begin position="344"/>
        <end position="357"/>
    </location>
</feature>
<feature type="region of interest" description="Disordered" evidence="1">
    <location>
        <begin position="774"/>
        <end position="830"/>
    </location>
</feature>
<feature type="compositionally biased region" description="Basic and acidic residues" evidence="1">
    <location>
        <begin position="1966"/>
        <end position="1979"/>
    </location>
</feature>
<name>A0A7R9HJZ2_9NEOP</name>
<proteinExistence type="predicted"/>
<accession>A0A7R9HJZ2</accession>
<feature type="region of interest" description="Disordered" evidence="1">
    <location>
        <begin position="1425"/>
        <end position="1444"/>
    </location>
</feature>
<feature type="compositionally biased region" description="Low complexity" evidence="1">
    <location>
        <begin position="969"/>
        <end position="1005"/>
    </location>
</feature>
<feature type="region of interest" description="Disordered" evidence="1">
    <location>
        <begin position="1699"/>
        <end position="1730"/>
    </location>
</feature>
<feature type="region of interest" description="Disordered" evidence="1">
    <location>
        <begin position="177"/>
        <end position="206"/>
    </location>
</feature>
<feature type="compositionally biased region" description="Low complexity" evidence="1">
    <location>
        <begin position="1103"/>
        <end position="1113"/>
    </location>
</feature>
<feature type="compositionally biased region" description="Basic and acidic residues" evidence="1">
    <location>
        <begin position="1890"/>
        <end position="1902"/>
    </location>
</feature>
<feature type="compositionally biased region" description="Polar residues" evidence="1">
    <location>
        <begin position="884"/>
        <end position="912"/>
    </location>
</feature>
<feature type="compositionally biased region" description="Basic and acidic residues" evidence="1">
    <location>
        <begin position="1938"/>
        <end position="1951"/>
    </location>
</feature>
<feature type="compositionally biased region" description="Polar residues" evidence="1">
    <location>
        <begin position="808"/>
        <end position="819"/>
    </location>
</feature>
<feature type="compositionally biased region" description="Polar residues" evidence="1">
    <location>
        <begin position="1826"/>
        <end position="1843"/>
    </location>
</feature>
<feature type="compositionally biased region" description="Polar residues" evidence="1">
    <location>
        <begin position="774"/>
        <end position="788"/>
    </location>
</feature>
<feature type="compositionally biased region" description="Basic and acidic residues" evidence="1">
    <location>
        <begin position="2106"/>
        <end position="2140"/>
    </location>
</feature>
<feature type="compositionally biased region" description="Polar residues" evidence="1">
    <location>
        <begin position="358"/>
        <end position="384"/>
    </location>
</feature>
<feature type="compositionally biased region" description="Basic and acidic residues" evidence="1">
    <location>
        <begin position="2070"/>
        <end position="2079"/>
    </location>
</feature>
<gene>
    <name evidence="2" type="ORF">TMSB3V08_LOCUS2476</name>
</gene>
<evidence type="ECO:0000256" key="1">
    <source>
        <dbReference type="SAM" id="MobiDB-lite"/>
    </source>
</evidence>
<feature type="compositionally biased region" description="Basic and acidic residues" evidence="1">
    <location>
        <begin position="820"/>
        <end position="829"/>
    </location>
</feature>
<protein>
    <submittedName>
        <fullName evidence="2">Uncharacterized protein</fullName>
    </submittedName>
</protein>
<feature type="region of interest" description="Disordered" evidence="1">
    <location>
        <begin position="1996"/>
        <end position="2079"/>
    </location>
</feature>
<feature type="compositionally biased region" description="Low complexity" evidence="1">
    <location>
        <begin position="1032"/>
        <end position="1089"/>
    </location>
</feature>
<feature type="compositionally biased region" description="Basic residues" evidence="1">
    <location>
        <begin position="2152"/>
        <end position="2161"/>
    </location>
</feature>
<feature type="compositionally biased region" description="Basic and acidic residues" evidence="1">
    <location>
        <begin position="1853"/>
        <end position="1869"/>
    </location>
</feature>